<feature type="region of interest" description="Disordered" evidence="7">
    <location>
        <begin position="31"/>
        <end position="54"/>
    </location>
</feature>
<dbReference type="PANTHER" id="PTHR24208:SF166">
    <property type="entry name" value="LIM HOMEOBOX TRANSCRIPTION FACTOR 1 ALPHA, ISOFORM B"/>
    <property type="match status" value="1"/>
</dbReference>
<dbReference type="PROSITE" id="PS50071">
    <property type="entry name" value="HOMEOBOX_2"/>
    <property type="match status" value="1"/>
</dbReference>
<feature type="DNA-binding region" description="Homeobox" evidence="5">
    <location>
        <begin position="48"/>
        <end position="107"/>
    </location>
</feature>
<dbReference type="GO" id="GO:0030182">
    <property type="term" value="P:neuron differentiation"/>
    <property type="evidence" value="ECO:0007669"/>
    <property type="project" value="TreeGrafter"/>
</dbReference>
<evidence type="ECO:0000256" key="1">
    <source>
        <dbReference type="ARBA" id="ARBA00004123"/>
    </source>
</evidence>
<keyword evidence="3 5" id="KW-0371">Homeobox</keyword>
<evidence type="ECO:0000313" key="9">
    <source>
        <dbReference type="EMBL" id="KAH3778040.1"/>
    </source>
</evidence>
<dbReference type="InterPro" id="IPR001356">
    <property type="entry name" value="HD"/>
</dbReference>
<protein>
    <recommendedName>
        <fullName evidence="8">Homeobox domain-containing protein</fullName>
    </recommendedName>
</protein>
<dbReference type="EMBL" id="JAIWYP010000009">
    <property type="protein sequence ID" value="KAH3778040.1"/>
    <property type="molecule type" value="Genomic_DNA"/>
</dbReference>
<evidence type="ECO:0000256" key="3">
    <source>
        <dbReference type="ARBA" id="ARBA00023155"/>
    </source>
</evidence>
<evidence type="ECO:0000256" key="2">
    <source>
        <dbReference type="ARBA" id="ARBA00023125"/>
    </source>
</evidence>
<dbReference type="PANTHER" id="PTHR24208">
    <property type="entry name" value="LIM/HOMEOBOX PROTEIN LHX"/>
    <property type="match status" value="1"/>
</dbReference>
<feature type="compositionally biased region" description="Acidic residues" evidence="7">
    <location>
        <begin position="33"/>
        <end position="44"/>
    </location>
</feature>
<dbReference type="Proteomes" id="UP000828390">
    <property type="component" value="Unassembled WGS sequence"/>
</dbReference>
<dbReference type="InterPro" id="IPR009057">
    <property type="entry name" value="Homeodomain-like_sf"/>
</dbReference>
<keyword evidence="10" id="KW-1185">Reference proteome</keyword>
<dbReference type="AlphaFoldDB" id="A0A9D4IKT9"/>
<dbReference type="SMART" id="SM00389">
    <property type="entry name" value="HOX"/>
    <property type="match status" value="1"/>
</dbReference>
<dbReference type="OrthoDB" id="6159439at2759"/>
<evidence type="ECO:0000256" key="5">
    <source>
        <dbReference type="PROSITE-ProRule" id="PRU00108"/>
    </source>
</evidence>
<feature type="domain" description="Homeobox" evidence="8">
    <location>
        <begin position="46"/>
        <end position="106"/>
    </location>
</feature>
<dbReference type="GO" id="GO:0000981">
    <property type="term" value="F:DNA-binding transcription factor activity, RNA polymerase II-specific"/>
    <property type="evidence" value="ECO:0007669"/>
    <property type="project" value="TreeGrafter"/>
</dbReference>
<comment type="caution">
    <text evidence="9">The sequence shown here is derived from an EMBL/GenBank/DDBJ whole genome shotgun (WGS) entry which is preliminary data.</text>
</comment>
<dbReference type="Pfam" id="PF00046">
    <property type="entry name" value="Homeodomain"/>
    <property type="match status" value="1"/>
</dbReference>
<accession>A0A9D4IKT9</accession>
<keyword evidence="2 5" id="KW-0238">DNA-binding</keyword>
<name>A0A9D4IKT9_DREPO</name>
<dbReference type="CDD" id="cd00086">
    <property type="entry name" value="homeodomain"/>
    <property type="match status" value="1"/>
</dbReference>
<dbReference type="GO" id="GO:0005634">
    <property type="term" value="C:nucleus"/>
    <property type="evidence" value="ECO:0007669"/>
    <property type="project" value="UniProtKB-SubCell"/>
</dbReference>
<evidence type="ECO:0000259" key="8">
    <source>
        <dbReference type="PROSITE" id="PS50071"/>
    </source>
</evidence>
<sequence>MCKLLPGQYFYVREDARLVCSGDYQKMMHDEISDSESESDESGSDDSNASDRINIQDNQLRMFLDAYNSNKRPNKATLQYLGQSAGLKTRSVQIWFQNRRAKDRSIERNRQKIMSGQTMFNMRQNCLEEHQKSQHCWNQNPYFDSKSLGVNHKQEQKFTLASTDKGSLIRNEQSPACSDTDSSYNEYQLYCPLDYLLPNEMPPNVDLSSADICNGEVITDKLRSGNIKFGQTHAADNHSGSRSWIAL</sequence>
<reference evidence="9" key="2">
    <citation type="submission" date="2020-11" db="EMBL/GenBank/DDBJ databases">
        <authorList>
            <person name="McCartney M.A."/>
            <person name="Auch B."/>
            <person name="Kono T."/>
            <person name="Mallez S."/>
            <person name="Becker A."/>
            <person name="Gohl D.M."/>
            <person name="Silverstein K.A.T."/>
            <person name="Koren S."/>
            <person name="Bechman K.B."/>
            <person name="Herman A."/>
            <person name="Abrahante J.E."/>
            <person name="Garbe J."/>
        </authorList>
    </citation>
    <scope>NUCLEOTIDE SEQUENCE</scope>
    <source>
        <strain evidence="9">Duluth1</strain>
        <tissue evidence="9">Whole animal</tissue>
    </source>
</reference>
<proteinExistence type="predicted"/>
<organism evidence="9 10">
    <name type="scientific">Dreissena polymorpha</name>
    <name type="common">Zebra mussel</name>
    <name type="synonym">Mytilus polymorpha</name>
    <dbReference type="NCBI Taxonomy" id="45954"/>
    <lineage>
        <taxon>Eukaryota</taxon>
        <taxon>Metazoa</taxon>
        <taxon>Spiralia</taxon>
        <taxon>Lophotrochozoa</taxon>
        <taxon>Mollusca</taxon>
        <taxon>Bivalvia</taxon>
        <taxon>Autobranchia</taxon>
        <taxon>Heteroconchia</taxon>
        <taxon>Euheterodonta</taxon>
        <taxon>Imparidentia</taxon>
        <taxon>Neoheterodontei</taxon>
        <taxon>Myida</taxon>
        <taxon>Dreissenoidea</taxon>
        <taxon>Dreissenidae</taxon>
        <taxon>Dreissena</taxon>
    </lineage>
</organism>
<dbReference type="SUPFAM" id="SSF46689">
    <property type="entry name" value="Homeodomain-like"/>
    <property type="match status" value="1"/>
</dbReference>
<evidence type="ECO:0000256" key="7">
    <source>
        <dbReference type="SAM" id="MobiDB-lite"/>
    </source>
</evidence>
<dbReference type="GO" id="GO:0000977">
    <property type="term" value="F:RNA polymerase II transcription regulatory region sequence-specific DNA binding"/>
    <property type="evidence" value="ECO:0007669"/>
    <property type="project" value="TreeGrafter"/>
</dbReference>
<evidence type="ECO:0000256" key="6">
    <source>
        <dbReference type="RuleBase" id="RU000682"/>
    </source>
</evidence>
<dbReference type="InterPro" id="IPR050453">
    <property type="entry name" value="LIM_Homeobox_TF"/>
</dbReference>
<evidence type="ECO:0000313" key="10">
    <source>
        <dbReference type="Proteomes" id="UP000828390"/>
    </source>
</evidence>
<comment type="subcellular location">
    <subcellularLocation>
        <location evidence="1 5 6">Nucleus</location>
    </subcellularLocation>
</comment>
<dbReference type="Gene3D" id="1.10.10.60">
    <property type="entry name" value="Homeodomain-like"/>
    <property type="match status" value="1"/>
</dbReference>
<keyword evidence="4 5" id="KW-0539">Nucleus</keyword>
<gene>
    <name evidence="9" type="ORF">DPMN_179493</name>
</gene>
<reference evidence="9" key="1">
    <citation type="journal article" date="2019" name="bioRxiv">
        <title>The Genome of the Zebra Mussel, Dreissena polymorpha: A Resource for Invasive Species Research.</title>
        <authorList>
            <person name="McCartney M.A."/>
            <person name="Auch B."/>
            <person name="Kono T."/>
            <person name="Mallez S."/>
            <person name="Zhang Y."/>
            <person name="Obille A."/>
            <person name="Becker A."/>
            <person name="Abrahante J.E."/>
            <person name="Garbe J."/>
            <person name="Badalamenti J.P."/>
            <person name="Herman A."/>
            <person name="Mangelson H."/>
            <person name="Liachko I."/>
            <person name="Sullivan S."/>
            <person name="Sone E.D."/>
            <person name="Koren S."/>
            <person name="Silverstein K.A.T."/>
            <person name="Beckman K.B."/>
            <person name="Gohl D.M."/>
        </authorList>
    </citation>
    <scope>NUCLEOTIDE SEQUENCE</scope>
    <source>
        <strain evidence="9">Duluth1</strain>
        <tissue evidence="9">Whole animal</tissue>
    </source>
</reference>
<evidence type="ECO:0000256" key="4">
    <source>
        <dbReference type="ARBA" id="ARBA00023242"/>
    </source>
</evidence>